<dbReference type="InterPro" id="IPR012867">
    <property type="entry name" value="DUF1648"/>
</dbReference>
<feature type="domain" description="DUF1648" evidence="2">
    <location>
        <begin position="12"/>
        <end position="58"/>
    </location>
</feature>
<feature type="transmembrane region" description="Helical" evidence="1">
    <location>
        <begin position="185"/>
        <end position="205"/>
    </location>
</feature>
<accession>A0ABW2PYP7</accession>
<dbReference type="Pfam" id="PF07853">
    <property type="entry name" value="DUF1648"/>
    <property type="match status" value="1"/>
</dbReference>
<comment type="caution">
    <text evidence="3">The sequence shown here is derived from an EMBL/GenBank/DDBJ whole genome shotgun (WGS) entry which is preliminary data.</text>
</comment>
<evidence type="ECO:0000313" key="3">
    <source>
        <dbReference type="EMBL" id="MFC7394284.1"/>
    </source>
</evidence>
<feature type="transmembrane region" description="Helical" evidence="1">
    <location>
        <begin position="49"/>
        <end position="69"/>
    </location>
</feature>
<feature type="transmembrane region" description="Helical" evidence="1">
    <location>
        <begin position="161"/>
        <end position="179"/>
    </location>
</feature>
<sequence length="212" mass="24331">MKKQIIFSAFSFIISLVIWIFSYPKLPSTLPAHWDINGNINHYASKMQVMLVFLGLMIVINILFVIIPLIDPKLKNNKTSLKNQNRIQLVTNAFFIIINVMVVYTGFHHSTSSPEIIFFIVGVLFIFLGNYSFSLKQNFFIGIRTPWTLSNEEVWNKTNRFGAILLIIFGICICLGGFLPGILPSIILIICLVLMVAFPLVYSYWTYKKINR</sequence>
<feature type="transmembrane region" description="Helical" evidence="1">
    <location>
        <begin position="89"/>
        <end position="110"/>
    </location>
</feature>
<keyword evidence="1" id="KW-1133">Transmembrane helix</keyword>
<name>A0ABW2PYP7_9BACL</name>
<protein>
    <submittedName>
        <fullName evidence="3">SdpI family protein</fullName>
    </submittedName>
</protein>
<dbReference type="InterPro" id="IPR025962">
    <property type="entry name" value="SdpI/YhfL"/>
</dbReference>
<dbReference type="InterPro" id="IPR026272">
    <property type="entry name" value="SdpI"/>
</dbReference>
<evidence type="ECO:0000256" key="1">
    <source>
        <dbReference type="SAM" id="Phobius"/>
    </source>
</evidence>
<organism evidence="3 4">
    <name type="scientific">Scopulibacillus cellulosilyticus</name>
    <dbReference type="NCBI Taxonomy" id="2665665"/>
    <lineage>
        <taxon>Bacteria</taxon>
        <taxon>Bacillati</taxon>
        <taxon>Bacillota</taxon>
        <taxon>Bacilli</taxon>
        <taxon>Bacillales</taxon>
        <taxon>Sporolactobacillaceae</taxon>
        <taxon>Scopulibacillus</taxon>
    </lineage>
</organism>
<evidence type="ECO:0000259" key="2">
    <source>
        <dbReference type="Pfam" id="PF07853"/>
    </source>
</evidence>
<gene>
    <name evidence="3" type="ORF">ACFQRG_15110</name>
</gene>
<feature type="transmembrane region" description="Helical" evidence="1">
    <location>
        <begin position="5"/>
        <end position="23"/>
    </location>
</feature>
<keyword evidence="4" id="KW-1185">Reference proteome</keyword>
<feature type="transmembrane region" description="Helical" evidence="1">
    <location>
        <begin position="116"/>
        <end position="135"/>
    </location>
</feature>
<evidence type="ECO:0000313" key="4">
    <source>
        <dbReference type="Proteomes" id="UP001596505"/>
    </source>
</evidence>
<keyword evidence="1" id="KW-0812">Transmembrane</keyword>
<dbReference type="PANTHER" id="PTHR37810">
    <property type="entry name" value="IMMUNITY PROTEIN SDPI"/>
    <property type="match status" value="1"/>
</dbReference>
<keyword evidence="1" id="KW-0472">Membrane</keyword>
<dbReference type="Pfam" id="PF13630">
    <property type="entry name" value="SdpI"/>
    <property type="match status" value="1"/>
</dbReference>
<dbReference type="PANTHER" id="PTHR37810:SF5">
    <property type="entry name" value="IMMUNITY PROTEIN SDPI"/>
    <property type="match status" value="1"/>
</dbReference>
<dbReference type="Proteomes" id="UP001596505">
    <property type="component" value="Unassembled WGS sequence"/>
</dbReference>
<dbReference type="EMBL" id="JBHTCO010000019">
    <property type="protein sequence ID" value="MFC7394284.1"/>
    <property type="molecule type" value="Genomic_DNA"/>
</dbReference>
<proteinExistence type="predicted"/>
<reference evidence="4" key="1">
    <citation type="journal article" date="2019" name="Int. J. Syst. Evol. Microbiol.">
        <title>The Global Catalogue of Microorganisms (GCM) 10K type strain sequencing project: providing services to taxonomists for standard genome sequencing and annotation.</title>
        <authorList>
            <consortium name="The Broad Institute Genomics Platform"/>
            <consortium name="The Broad Institute Genome Sequencing Center for Infectious Disease"/>
            <person name="Wu L."/>
            <person name="Ma J."/>
        </authorList>
    </citation>
    <scope>NUCLEOTIDE SEQUENCE [LARGE SCALE GENOMIC DNA]</scope>
    <source>
        <strain evidence="4">CGMCC 1.16305</strain>
    </source>
</reference>
<dbReference type="PIRSF" id="PIRSF038959">
    <property type="entry name" value="SdpI"/>
    <property type="match status" value="1"/>
</dbReference>